<evidence type="ECO:0000313" key="2">
    <source>
        <dbReference type="EMBL" id="AKB44703.1"/>
    </source>
</evidence>
<evidence type="ECO:0000313" key="3">
    <source>
        <dbReference type="Proteomes" id="UP000033096"/>
    </source>
</evidence>
<protein>
    <recommendedName>
        <fullName evidence="1">UBP-type domain-containing protein</fullName>
    </recommendedName>
</protein>
<gene>
    <name evidence="2" type="ORF">MSVAZ_2434</name>
</gene>
<dbReference type="HOGENOM" id="CLU_163943_1_0_2"/>
<dbReference type="PATRIC" id="fig|1434123.4.peg.2974"/>
<dbReference type="Proteomes" id="UP000033096">
    <property type="component" value="Chromosome"/>
</dbReference>
<dbReference type="Gene3D" id="3.30.40.10">
    <property type="entry name" value="Zinc/RING finger domain, C3HC4 (zinc finger)"/>
    <property type="match status" value="1"/>
</dbReference>
<dbReference type="PROSITE" id="PS50271">
    <property type="entry name" value="ZF_UBP"/>
    <property type="match status" value="1"/>
</dbReference>
<dbReference type="GO" id="GO:0008270">
    <property type="term" value="F:zinc ion binding"/>
    <property type="evidence" value="ECO:0007669"/>
    <property type="project" value="InterPro"/>
</dbReference>
<dbReference type="InterPro" id="IPR013083">
    <property type="entry name" value="Znf_RING/FYVE/PHD"/>
</dbReference>
<proteinExistence type="predicted"/>
<evidence type="ECO:0000259" key="1">
    <source>
        <dbReference type="PROSITE" id="PS50271"/>
    </source>
</evidence>
<dbReference type="KEGG" id="mvc:MSVAZ_2434"/>
<dbReference type="EMBL" id="CP009520">
    <property type="protein sequence ID" value="AKB44703.1"/>
    <property type="molecule type" value="Genomic_DNA"/>
</dbReference>
<dbReference type="Pfam" id="PF02148">
    <property type="entry name" value="zf-UBP"/>
    <property type="match status" value="1"/>
</dbReference>
<dbReference type="RefSeq" id="WP_048121557.1">
    <property type="nucleotide sequence ID" value="NZ_CP009520.1"/>
</dbReference>
<dbReference type="InterPro" id="IPR001607">
    <property type="entry name" value="Znf_UBP"/>
</dbReference>
<name>A0A0E3Q7A8_9EURY</name>
<dbReference type="STRING" id="1434123.MSVAZ_2434"/>
<accession>A0A0E3Q7A8</accession>
<organism evidence="2 3">
    <name type="scientific">Methanosarcina vacuolata Z-761</name>
    <dbReference type="NCBI Taxonomy" id="1434123"/>
    <lineage>
        <taxon>Archaea</taxon>
        <taxon>Methanobacteriati</taxon>
        <taxon>Methanobacteriota</taxon>
        <taxon>Stenosarchaea group</taxon>
        <taxon>Methanomicrobia</taxon>
        <taxon>Methanosarcinales</taxon>
        <taxon>Methanosarcinaceae</taxon>
        <taxon>Methanosarcina</taxon>
    </lineage>
</organism>
<dbReference type="SUPFAM" id="SSF57850">
    <property type="entry name" value="RING/U-box"/>
    <property type="match status" value="1"/>
</dbReference>
<dbReference type="SMART" id="SM00290">
    <property type="entry name" value="ZnF_UBP"/>
    <property type="match status" value="1"/>
</dbReference>
<reference evidence="2 3" key="1">
    <citation type="submission" date="2014-07" db="EMBL/GenBank/DDBJ databases">
        <title>Methanogenic archaea and the global carbon cycle.</title>
        <authorList>
            <person name="Henriksen J.R."/>
            <person name="Luke J."/>
            <person name="Reinhart S."/>
            <person name="Benedict M.N."/>
            <person name="Youngblut N.D."/>
            <person name="Metcalf M.E."/>
            <person name="Whitaker R.J."/>
            <person name="Metcalf W.W."/>
        </authorList>
    </citation>
    <scope>NUCLEOTIDE SEQUENCE [LARGE SCALE GENOMIC DNA]</scope>
    <source>
        <strain evidence="2 3">Z-761</strain>
    </source>
</reference>
<dbReference type="GeneID" id="24810921"/>
<dbReference type="AlphaFoldDB" id="A0A0E3Q7A8"/>
<feature type="domain" description="UBP-type" evidence="1">
    <location>
        <begin position="1"/>
        <end position="86"/>
    </location>
</feature>
<sequence>MACTHRNMIKIKNIEQGSKGCEECLKSGDSWVHLRVCLICGHVGCCDQSKNKHATKHFEETGHPVIQSFEPGEDWKYCYIDRQYLE</sequence>
<keyword evidence="3" id="KW-1185">Reference proteome</keyword>